<keyword evidence="2" id="KW-0119">Carbohydrate metabolism</keyword>
<dbReference type="InterPro" id="IPR011050">
    <property type="entry name" value="Pectin_lyase_fold/virulence"/>
</dbReference>
<comment type="similarity">
    <text evidence="2">Belongs to the polysaccharide lyase 1 family.</text>
</comment>
<keyword evidence="2" id="KW-0964">Secreted</keyword>
<dbReference type="Proteomes" id="UP001596050">
    <property type="component" value="Unassembled WGS sequence"/>
</dbReference>
<dbReference type="InterPro" id="IPR002022">
    <property type="entry name" value="Pec_lyase"/>
</dbReference>
<keyword evidence="5" id="KW-1185">Reference proteome</keyword>
<dbReference type="Gene3D" id="2.160.20.10">
    <property type="entry name" value="Single-stranded right-handed beta-helix, Pectin lyase-like"/>
    <property type="match status" value="1"/>
</dbReference>
<keyword evidence="1 2" id="KW-0456">Lyase</keyword>
<sequence>MGMLAAAVFLQGCGGGDAGTPSASPAIATASTVVAQPVAVSVSPAAAPTAQANLVSGWASQGEGTTGGAGAPASNTYVVRNWAELKDALKNVNSPTYATSPAAAKLEPKIIQMSGTIYGTDIGNGILADEAYYKSRNATAAKWDWYLYLQSLDRDFMADLNARVAAGDAAAIVTRARISALSSAKSTLRNIQKEQIQAIVPSNTTIVGVGRDAKLIDGYFSINASKNIIIRNLELEAPRDLTADWNGKEWNARYKAISVVTGKQLWFDHLTLSDGSYPDSAEVVTINGVTSRVQRHDGLIDMEDSTDYVTISYNIFKNHDKTNMVGGSGDQNGHKERAFNRLTFSNNIWENTTQRAPRARFGRIHLYNNYYKGDTAAQEYKLSYWIGMGAESKILSESNAFEITGPGAYASKVVSNLNGYQFKDVGSWINGVPASADIEAAARAALEKNWASASAAAAASGFAIGPYTNELGWAPTYRYTPGHSFEQVKAHNLAHAGAGKVSIAPPAIDAGHRSR</sequence>
<evidence type="ECO:0000256" key="1">
    <source>
        <dbReference type="ARBA" id="ARBA00023239"/>
    </source>
</evidence>
<dbReference type="GO" id="GO:0016829">
    <property type="term" value="F:lyase activity"/>
    <property type="evidence" value="ECO:0007669"/>
    <property type="project" value="UniProtKB-KW"/>
</dbReference>
<gene>
    <name evidence="4" type="ORF">ACFPN5_24785</name>
</gene>
<evidence type="ECO:0000259" key="3">
    <source>
        <dbReference type="SMART" id="SM00656"/>
    </source>
</evidence>
<dbReference type="InterPro" id="IPR012334">
    <property type="entry name" value="Pectin_lyas_fold"/>
</dbReference>
<name>A0ABW0LF19_9BURK</name>
<evidence type="ECO:0000313" key="5">
    <source>
        <dbReference type="Proteomes" id="UP001596050"/>
    </source>
</evidence>
<evidence type="ECO:0000313" key="4">
    <source>
        <dbReference type="EMBL" id="MFC5463036.1"/>
    </source>
</evidence>
<dbReference type="PANTHER" id="PTHR31683:SF18">
    <property type="entry name" value="PECTATE LYASE 21-RELATED"/>
    <property type="match status" value="1"/>
</dbReference>
<proteinExistence type="inferred from homology"/>
<evidence type="ECO:0000256" key="2">
    <source>
        <dbReference type="RuleBase" id="RU361173"/>
    </source>
</evidence>
<feature type="domain" description="Pectate lyase" evidence="3">
    <location>
        <begin position="155"/>
        <end position="407"/>
    </location>
</feature>
<dbReference type="SMART" id="SM00656">
    <property type="entry name" value="Amb_all"/>
    <property type="match status" value="1"/>
</dbReference>
<dbReference type="RefSeq" id="WP_379786519.1">
    <property type="nucleotide sequence ID" value="NZ_JBHSMU010000019.1"/>
</dbReference>
<dbReference type="Pfam" id="PF00544">
    <property type="entry name" value="Pectate_lyase_4"/>
    <property type="match status" value="1"/>
</dbReference>
<comment type="subcellular location">
    <subcellularLocation>
        <location evidence="2">Secreted</location>
    </subcellularLocation>
</comment>
<protein>
    <submittedName>
        <fullName evidence="4">Polysaccharide lyase family 1 protein</fullName>
    </submittedName>
</protein>
<dbReference type="EMBL" id="JBHSMU010000019">
    <property type="protein sequence ID" value="MFC5463036.1"/>
    <property type="molecule type" value="Genomic_DNA"/>
</dbReference>
<dbReference type="InterPro" id="IPR045032">
    <property type="entry name" value="PEL"/>
</dbReference>
<comment type="caution">
    <text evidence="4">The sequence shown here is derived from an EMBL/GenBank/DDBJ whole genome shotgun (WGS) entry which is preliminary data.</text>
</comment>
<reference evidence="5" key="1">
    <citation type="journal article" date="2019" name="Int. J. Syst. Evol. Microbiol.">
        <title>The Global Catalogue of Microorganisms (GCM) 10K type strain sequencing project: providing services to taxonomists for standard genome sequencing and annotation.</title>
        <authorList>
            <consortium name="The Broad Institute Genomics Platform"/>
            <consortium name="The Broad Institute Genome Sequencing Center for Infectious Disease"/>
            <person name="Wu L."/>
            <person name="Ma J."/>
        </authorList>
    </citation>
    <scope>NUCLEOTIDE SEQUENCE [LARGE SCALE GENOMIC DNA]</scope>
    <source>
        <strain evidence="5">KACC 12649</strain>
    </source>
</reference>
<dbReference type="PANTHER" id="PTHR31683">
    <property type="entry name" value="PECTATE LYASE 18-RELATED"/>
    <property type="match status" value="1"/>
</dbReference>
<dbReference type="SUPFAM" id="SSF51126">
    <property type="entry name" value="Pectin lyase-like"/>
    <property type="match status" value="1"/>
</dbReference>
<keyword evidence="2" id="KW-0624">Polysaccharide degradation</keyword>
<accession>A0ABW0LF19</accession>
<organism evidence="4 5">
    <name type="scientific">Massilia niabensis</name>
    <dbReference type="NCBI Taxonomy" id="544910"/>
    <lineage>
        <taxon>Bacteria</taxon>
        <taxon>Pseudomonadati</taxon>
        <taxon>Pseudomonadota</taxon>
        <taxon>Betaproteobacteria</taxon>
        <taxon>Burkholderiales</taxon>
        <taxon>Oxalobacteraceae</taxon>
        <taxon>Telluria group</taxon>
        <taxon>Massilia</taxon>
    </lineage>
</organism>